<evidence type="ECO:0000259" key="1">
    <source>
        <dbReference type="Pfam" id="PF07734"/>
    </source>
</evidence>
<dbReference type="Gene3D" id="2.120.10.80">
    <property type="entry name" value="Kelch-type beta propeller"/>
    <property type="match status" value="1"/>
</dbReference>
<dbReference type="EMBL" id="CACVBM020001709">
    <property type="protein sequence ID" value="CAA7057861.1"/>
    <property type="molecule type" value="Genomic_DNA"/>
</dbReference>
<dbReference type="EMBL" id="CACVBM020001330">
    <property type="protein sequence ID" value="CAA7045855.1"/>
    <property type="molecule type" value="Genomic_DNA"/>
</dbReference>
<accession>A0A6D2KTX6</accession>
<dbReference type="PANTHER" id="PTHR31672:SF13">
    <property type="entry name" value="F-BOX PROTEIN CPR30-LIKE"/>
    <property type="match status" value="1"/>
</dbReference>
<dbReference type="InterPro" id="IPR050796">
    <property type="entry name" value="SCF_F-box_component"/>
</dbReference>
<proteinExistence type="predicted"/>
<evidence type="ECO:0000313" key="4">
    <source>
        <dbReference type="EMBL" id="CAA7054976.1"/>
    </source>
</evidence>
<dbReference type="EMBL" id="CACVBM020001172">
    <property type="protein sequence ID" value="CAA7037187.1"/>
    <property type="molecule type" value="Genomic_DNA"/>
</dbReference>
<evidence type="ECO:0000313" key="2">
    <source>
        <dbReference type="EMBL" id="CAA7037187.1"/>
    </source>
</evidence>
<dbReference type="InterPro" id="IPR015915">
    <property type="entry name" value="Kelch-typ_b-propeller"/>
</dbReference>
<dbReference type="SUPFAM" id="SSF50965">
    <property type="entry name" value="Galactose oxidase, central domain"/>
    <property type="match status" value="1"/>
</dbReference>
<dbReference type="InterPro" id="IPR017451">
    <property type="entry name" value="F-box-assoc_interact_dom"/>
</dbReference>
<dbReference type="SUPFAM" id="SSF81383">
    <property type="entry name" value="F-box domain"/>
    <property type="match status" value="1"/>
</dbReference>
<dbReference type="PANTHER" id="PTHR31672">
    <property type="entry name" value="BNACNNG10540D PROTEIN"/>
    <property type="match status" value="1"/>
</dbReference>
<evidence type="ECO:0000313" key="5">
    <source>
        <dbReference type="EMBL" id="CAA7057861.1"/>
    </source>
</evidence>
<dbReference type="AlphaFoldDB" id="A0A6D2KTX6"/>
<dbReference type="InterPro" id="IPR006527">
    <property type="entry name" value="F-box-assoc_dom_typ1"/>
</dbReference>
<keyword evidence="6" id="KW-1185">Reference proteome</keyword>
<name>A0A6D2KTX6_9BRAS</name>
<dbReference type="Proteomes" id="UP000467841">
    <property type="component" value="Unassembled WGS sequence"/>
</dbReference>
<dbReference type="InterPro" id="IPR011043">
    <property type="entry name" value="Gal_Oxase/kelch_b-propeller"/>
</dbReference>
<protein>
    <recommendedName>
        <fullName evidence="1">F-box associated beta-propeller type 1 domain-containing protein</fullName>
    </recommendedName>
</protein>
<gene>
    <name evidence="2" type="ORF">MERR_LOCUS24422</name>
    <name evidence="3" type="ORF">MERR_LOCUS33090</name>
    <name evidence="4" type="ORF">MERR_LOCUS42212</name>
    <name evidence="5" type="ORF">MERR_LOCUS45097</name>
</gene>
<dbReference type="OrthoDB" id="1036825at2759"/>
<reference evidence="5 6" key="1">
    <citation type="submission" date="2020-01" db="EMBL/GenBank/DDBJ databases">
        <authorList>
            <person name="Mishra B."/>
        </authorList>
    </citation>
    <scope>NUCLEOTIDE SEQUENCE [LARGE SCALE GENOMIC DNA]</scope>
</reference>
<organism evidence="5 6">
    <name type="scientific">Microthlaspi erraticum</name>
    <dbReference type="NCBI Taxonomy" id="1685480"/>
    <lineage>
        <taxon>Eukaryota</taxon>
        <taxon>Viridiplantae</taxon>
        <taxon>Streptophyta</taxon>
        <taxon>Embryophyta</taxon>
        <taxon>Tracheophyta</taxon>
        <taxon>Spermatophyta</taxon>
        <taxon>Magnoliopsida</taxon>
        <taxon>eudicotyledons</taxon>
        <taxon>Gunneridae</taxon>
        <taxon>Pentapetalae</taxon>
        <taxon>rosids</taxon>
        <taxon>malvids</taxon>
        <taxon>Brassicales</taxon>
        <taxon>Brassicaceae</taxon>
        <taxon>Coluteocarpeae</taxon>
        <taxon>Microthlaspi</taxon>
    </lineage>
</organism>
<feature type="domain" description="F-box associated beta-propeller type 1" evidence="1">
    <location>
        <begin position="60"/>
        <end position="378"/>
    </location>
</feature>
<dbReference type="NCBIfam" id="TIGR01640">
    <property type="entry name" value="F_box_assoc_1"/>
    <property type="match status" value="1"/>
</dbReference>
<dbReference type="Pfam" id="PF07734">
    <property type="entry name" value="FBA_1"/>
    <property type="match status" value="1"/>
</dbReference>
<evidence type="ECO:0000313" key="3">
    <source>
        <dbReference type="EMBL" id="CAA7045855.1"/>
    </source>
</evidence>
<evidence type="ECO:0000313" key="6">
    <source>
        <dbReference type="Proteomes" id="UP000467841"/>
    </source>
</evidence>
<sequence length="393" mass="44495">MEIFRALPEELVEEEILTQVPATYLKGLGSTCKRWNRLFTGDRRFARNHTDKAAKQFLGLMLTNGFRICPIIDGDGQFSCLELRTELSIDDPYPKYPGAQFDVGAVFHCDGFLLCTNKDRSRFVVWNPFTGFTRWVQPSCGGTRGSGFALGYYGENKSYKVLSYRHRKNDFEIYEFSSDTWRVVGDDAMPPGWSIGYSAANVSLKGSCYWFASGVDETKTHSFLSLLRFDFSTEKCVPVPLPYECRDVPQAACVSVVKDEKLSVLLQRERTSKTEIWVSNKIDENGTTQVVSWSKVLSLDLSPDLQLCEMASFLLDEEKKVVVIYVSWMDEEDDPDFKSKELIYIVEEDSDVTTLDFGSDDHPGALVGVLNYVPSLAQMEQAGGKRKRADFRV</sequence>
<dbReference type="InterPro" id="IPR036047">
    <property type="entry name" value="F-box-like_dom_sf"/>
</dbReference>
<dbReference type="EMBL" id="CACVBM020001601">
    <property type="protein sequence ID" value="CAA7054976.1"/>
    <property type="molecule type" value="Genomic_DNA"/>
</dbReference>